<feature type="compositionally biased region" description="Basic and acidic residues" evidence="1">
    <location>
        <begin position="29"/>
        <end position="44"/>
    </location>
</feature>
<name>A0ABP9SB81_9ACTN</name>
<dbReference type="Proteomes" id="UP001501570">
    <property type="component" value="Unassembled WGS sequence"/>
</dbReference>
<keyword evidence="3" id="KW-1185">Reference proteome</keyword>
<protein>
    <submittedName>
        <fullName evidence="2">Uncharacterized protein</fullName>
    </submittedName>
</protein>
<gene>
    <name evidence="2" type="ORF">GCM10023322_56340</name>
</gene>
<organism evidence="2 3">
    <name type="scientific">Rugosimonospora acidiphila</name>
    <dbReference type="NCBI Taxonomy" id="556531"/>
    <lineage>
        <taxon>Bacteria</taxon>
        <taxon>Bacillati</taxon>
        <taxon>Actinomycetota</taxon>
        <taxon>Actinomycetes</taxon>
        <taxon>Micromonosporales</taxon>
        <taxon>Micromonosporaceae</taxon>
        <taxon>Rugosimonospora</taxon>
    </lineage>
</organism>
<dbReference type="EMBL" id="BAABJQ010000020">
    <property type="protein sequence ID" value="GAA5193734.1"/>
    <property type="molecule type" value="Genomic_DNA"/>
</dbReference>
<comment type="caution">
    <text evidence="2">The sequence shown here is derived from an EMBL/GenBank/DDBJ whole genome shotgun (WGS) entry which is preliminary data.</text>
</comment>
<evidence type="ECO:0000313" key="3">
    <source>
        <dbReference type="Proteomes" id="UP001501570"/>
    </source>
</evidence>
<proteinExistence type="predicted"/>
<accession>A0ABP9SB81</accession>
<sequence>MAVSDPDEPGIHHAWNPPDGVGVRPPGPDVRDDDWGLEYERNPDVRPPGPYLGQDDWAPDDRAPNDRAPGNWASGGAAPDIAGQPGTGAPVPGSGGPPPGPQFGQDDWASGDTASGDTAFGDTAFGDRDRRYAAAPFAAGSGGGSPRDAATGPLTEYRAGWWRRLMAALRRPRPRS</sequence>
<reference evidence="3" key="1">
    <citation type="journal article" date="2019" name="Int. J. Syst. Evol. Microbiol.">
        <title>The Global Catalogue of Microorganisms (GCM) 10K type strain sequencing project: providing services to taxonomists for standard genome sequencing and annotation.</title>
        <authorList>
            <consortium name="The Broad Institute Genomics Platform"/>
            <consortium name="The Broad Institute Genome Sequencing Center for Infectious Disease"/>
            <person name="Wu L."/>
            <person name="Ma J."/>
        </authorList>
    </citation>
    <scope>NUCLEOTIDE SEQUENCE [LARGE SCALE GENOMIC DNA]</scope>
    <source>
        <strain evidence="3">JCM 18304</strain>
    </source>
</reference>
<feature type="region of interest" description="Disordered" evidence="1">
    <location>
        <begin position="1"/>
        <end position="127"/>
    </location>
</feature>
<evidence type="ECO:0000256" key="1">
    <source>
        <dbReference type="SAM" id="MobiDB-lite"/>
    </source>
</evidence>
<evidence type="ECO:0000313" key="2">
    <source>
        <dbReference type="EMBL" id="GAA5193734.1"/>
    </source>
</evidence>